<dbReference type="EMBL" id="JAAXPE010000051">
    <property type="protein sequence ID" value="NKY89591.1"/>
    <property type="molecule type" value="Genomic_DNA"/>
</dbReference>
<dbReference type="Gene3D" id="3.40.50.720">
    <property type="entry name" value="NAD(P)-binding Rossmann-like Domain"/>
    <property type="match status" value="1"/>
</dbReference>
<dbReference type="AlphaFoldDB" id="A0A7X6M3I6"/>
<dbReference type="Proteomes" id="UP000523447">
    <property type="component" value="Unassembled WGS sequence"/>
</dbReference>
<keyword evidence="2" id="KW-1185">Reference proteome</keyword>
<dbReference type="Pfam" id="PF00106">
    <property type="entry name" value="adh_short"/>
    <property type="match status" value="1"/>
</dbReference>
<dbReference type="InterPro" id="IPR036291">
    <property type="entry name" value="NAD(P)-bd_dom_sf"/>
</dbReference>
<sequence>MTRRAIVTGGGTGIGREVARRLASEGTSVTIVGCRCWRPPPGKSTPRSELGA</sequence>
<dbReference type="RefSeq" id="WP_157171622.1">
    <property type="nucleotide sequence ID" value="NZ_CAWPHS010000047.1"/>
</dbReference>
<organism evidence="1 2">
    <name type="scientific">Nocardia veterana</name>
    <dbReference type="NCBI Taxonomy" id="132249"/>
    <lineage>
        <taxon>Bacteria</taxon>
        <taxon>Bacillati</taxon>
        <taxon>Actinomycetota</taxon>
        <taxon>Actinomycetes</taxon>
        <taxon>Mycobacteriales</taxon>
        <taxon>Nocardiaceae</taxon>
        <taxon>Nocardia</taxon>
    </lineage>
</organism>
<evidence type="ECO:0000313" key="1">
    <source>
        <dbReference type="EMBL" id="NKY89591.1"/>
    </source>
</evidence>
<comment type="caution">
    <text evidence="1">The sequence shown here is derived from an EMBL/GenBank/DDBJ whole genome shotgun (WGS) entry which is preliminary data.</text>
</comment>
<name>A0A7X6M3I6_9NOCA</name>
<proteinExistence type="predicted"/>
<accession>A0A7X6M3I6</accession>
<gene>
    <name evidence="1" type="ORF">HGA07_28850</name>
</gene>
<dbReference type="SUPFAM" id="SSF51735">
    <property type="entry name" value="NAD(P)-binding Rossmann-fold domains"/>
    <property type="match status" value="1"/>
</dbReference>
<reference evidence="1 2" key="1">
    <citation type="submission" date="2020-04" db="EMBL/GenBank/DDBJ databases">
        <title>MicrobeNet Type strains.</title>
        <authorList>
            <person name="Nicholson A.C."/>
        </authorList>
    </citation>
    <scope>NUCLEOTIDE SEQUENCE [LARGE SCALE GENOMIC DNA]</scope>
    <source>
        <strain evidence="1 2">DSM 44445</strain>
    </source>
</reference>
<protein>
    <submittedName>
        <fullName evidence="1">SDR family NAD(P)-dependent oxidoreductase</fullName>
    </submittedName>
</protein>
<dbReference type="InterPro" id="IPR002347">
    <property type="entry name" value="SDR_fam"/>
</dbReference>
<evidence type="ECO:0000313" key="2">
    <source>
        <dbReference type="Proteomes" id="UP000523447"/>
    </source>
</evidence>